<evidence type="ECO:0000256" key="1">
    <source>
        <dbReference type="RuleBase" id="RU000487"/>
    </source>
</evidence>
<keyword evidence="4" id="KW-1185">Reference proteome</keyword>
<evidence type="ECO:0000313" key="4">
    <source>
        <dbReference type="Proteomes" id="UP000275267"/>
    </source>
</evidence>
<dbReference type="FunFam" id="3.90.640.10:FF:000044">
    <property type="entry name" value="Actin-related protein 9"/>
    <property type="match status" value="1"/>
</dbReference>
<dbReference type="PANTHER" id="PTHR12195">
    <property type="entry name" value="CYTOPLASMIC FMR1-INTERACTING PROTEIN-RELATED"/>
    <property type="match status" value="1"/>
</dbReference>
<dbReference type="GO" id="GO:0031267">
    <property type="term" value="F:small GTPase binding"/>
    <property type="evidence" value="ECO:0007669"/>
    <property type="project" value="InterPro"/>
</dbReference>
<proteinExistence type="inferred from homology"/>
<feature type="region of interest" description="Disordered" evidence="2">
    <location>
        <begin position="121"/>
        <end position="150"/>
    </location>
</feature>
<dbReference type="GO" id="GO:0030833">
    <property type="term" value="P:regulation of actin filament polymerization"/>
    <property type="evidence" value="ECO:0007669"/>
    <property type="project" value="InterPro"/>
</dbReference>
<evidence type="ECO:0000313" key="3">
    <source>
        <dbReference type="EMBL" id="RLN15628.1"/>
    </source>
</evidence>
<sequence>MDYLKTVVPSQLMAERGSNLVVINPGSANVRMGFASQDVPFNIPHCIARRINPQEGKELKFSVRDQIAALMKIPFLDEEMPSPNQPLPPKMGRVDGFSLQQSRDDSKFTWTNVTERSIKPSTSIDRSVYKDAEEDTPPSTSGDGNGHDFEENKYKEMIFGEDALKIPPSESYCLSRPIRRGHFNVSHNYSLHQVLEDLRTIWNWILTEKLHINPRDRGLYSAILVLGETFDNRECQQQMKKNADTTIVICEEDGLIDFPTSDLNANLVTMPEIKEMMSIVLHDLGFSTAVVHQEALAAAFGNGLPTACVVNIGAQVTQVVCVEDGVALPHTALALPYGGDDISRCLLWVQRRHHTWPNFQTDPVSKPIDMLMLNKIKESYSQIRSGTFDAVTLVHSYDNERSAGHQKTRLLALNVPPMGLLYPRVLVPEEYPPPPRSWFHDYDDMLEDTWQTSDSLYPSGNGGYGMWDNYPMFPTRLKKFDNIGLVEAIVSSVLSTGRVDLQRKLFCSIQLVGGAASTAGLAPVLEQRILNKIPANQSVERVEVLQSRTYPLFVPWKGGVILGVLDTGRDAWIHREDWIKNGVHIGSGRKYKDSYFLQAQICYHITEFLTYPGSSLLQGHQQPRGLDESFSVVVLESWEPAGRGSNPGPACLQAKAETSVLSLKKKASARLHGTTTSLPLPTTPATTASPTPLRLLPGGLRRAGPGAGDMAIPVEEAIAALSTFSLEDEQPDVQGLAVLLSSERYATNSPIEYSDVAAYRLSLGEDTKAINQLNTLIQEGKEMASLLYTYRSCVKALPQLPDSMKHSQADLYLETYQVLDLEMSRLREIQRWQASAASKLDHLKNAKASIPNDFSWYKRTFTQVSSQWQDTDTMREELDDLQIFLSTRWAILLNLHAEMFRTNTVEDILQVLIVFCVESLELDFALLFPERHTLLRVLPVLVVLATSSEKESESLYKRVKINHLLNIFKRHYLILNHMGTIRAEHDDFSIRFASAMNQMIMLKSSDGVDNDWSRDIKGNMYDIVVEGFQLLSRWTGRIWEQCAWKFSRPCKEPPISDSQQNITTFFDYEKVVRWNYTAEERRALLELIGYIKSIGLMMQHCDTLVSEALWETIHMEVQDFVQDKLDTMLRTTFRKKKDLSRILSDMRTLSADWMANTSKADPEQHSLHQETEEMRQNTFYPRPVAPTAAQIHCLQFLICELVSGGNLRKPGGLFGNSGSGIPVEDLKQLETFFYKLSFFLHILDYTATIGTLTDLGFLWFREFYLESSRVIQFPIECSLPWMLVDHVIESQDAGLLESILIPFDLYNDSAQHALTCLKQRFLYDEIEAEVDLCFDLLAQKLNEIIFTYYKSCAASTLLDSSFTYACDDGEKYFVKPLRFDAIFKLRRVMVLGRTIDLRSLITQRMNKIFRENIDFLLERFENGDLCGVVELQQLLDILELTHQSISKFLELDSYSLMLSEVQENLSLVSYSSRISSQIWSEMQTDFLPNFILCNTTQRFVRSIKGTHHSSHRSSASSGKPYFYCGSHDLTMAYHGLAGLYRDFFGVPHMFAVVKLLGSRSLPAIIRALLDHISSKITGMVPKITALQEALPKSIGLLSFDGGIAGCQKIIHEILTWEAKSEVKTEVLHDLKEIGSALYWMSILDIVLRQIDTTQFMQSAPWLGLVPGNDGQVKHAYSDSTPFTILLSAATNAVTSSPACPNPSTFLVMSKQAEAASLLYKSNLNSGSVLEYALAFTSAALDRHYSKWSATPKTGFIDITTSKDFYRIFSGLQYSYLEESITNPSKKQEMLGDSVAWAGCTIMYLLGQQQHFELFDFSYQFLNVAEVESATVSHYQSSERTKSPNFLQGYEGILEAMRKARRLNNHVFSMLRARCPLEDKVACAIKPSGAPLHRMKFMNTVSAFETLPQRAT</sequence>
<dbReference type="Gene3D" id="3.30.420.40">
    <property type="match status" value="3"/>
</dbReference>
<comment type="caution">
    <text evidence="3">The sequence shown here is derived from an EMBL/GenBank/DDBJ whole genome shotgun (WGS) entry which is preliminary data.</text>
</comment>
<dbReference type="FunFam" id="3.30.420.40:FF:000378">
    <property type="entry name" value="Actin-related protein 9"/>
    <property type="match status" value="1"/>
</dbReference>
<gene>
    <name evidence="3" type="ORF">C2845_PM02G37780</name>
</gene>
<name>A0A3L6S3Y7_PANMI</name>
<protein>
    <submittedName>
        <fullName evidence="3">Protein PIR</fullName>
    </submittedName>
</protein>
<organism evidence="3 4">
    <name type="scientific">Panicum miliaceum</name>
    <name type="common">Proso millet</name>
    <name type="synonym">Broomcorn millet</name>
    <dbReference type="NCBI Taxonomy" id="4540"/>
    <lineage>
        <taxon>Eukaryota</taxon>
        <taxon>Viridiplantae</taxon>
        <taxon>Streptophyta</taxon>
        <taxon>Embryophyta</taxon>
        <taxon>Tracheophyta</taxon>
        <taxon>Spermatophyta</taxon>
        <taxon>Magnoliopsida</taxon>
        <taxon>Liliopsida</taxon>
        <taxon>Poales</taxon>
        <taxon>Poaceae</taxon>
        <taxon>PACMAD clade</taxon>
        <taxon>Panicoideae</taxon>
        <taxon>Panicodae</taxon>
        <taxon>Paniceae</taxon>
        <taxon>Panicinae</taxon>
        <taxon>Panicum</taxon>
        <taxon>Panicum sect. Panicum</taxon>
    </lineage>
</organism>
<dbReference type="InterPro" id="IPR004000">
    <property type="entry name" value="Actin"/>
</dbReference>
<feature type="region of interest" description="Disordered" evidence="2">
    <location>
        <begin position="672"/>
        <end position="692"/>
    </location>
</feature>
<dbReference type="InterPro" id="IPR008081">
    <property type="entry name" value="Cytoplasmic_FMR1-int"/>
</dbReference>
<dbReference type="PRINTS" id="PR01698">
    <property type="entry name" value="CYTOFMRPINTP"/>
</dbReference>
<dbReference type="SMART" id="SM00268">
    <property type="entry name" value="ACTIN"/>
    <property type="match status" value="1"/>
</dbReference>
<dbReference type="FunFam" id="3.30.420.40:FF:000402">
    <property type="entry name" value="Actin-related protein 9"/>
    <property type="match status" value="1"/>
</dbReference>
<dbReference type="EMBL" id="PQIB02000005">
    <property type="protein sequence ID" value="RLN15628.1"/>
    <property type="molecule type" value="Genomic_DNA"/>
</dbReference>
<dbReference type="FunFam" id="3.30.420.40:FF:000286">
    <property type="entry name" value="Actin-related protein 8"/>
    <property type="match status" value="1"/>
</dbReference>
<comment type="similarity">
    <text evidence="1">Belongs to the actin family.</text>
</comment>
<dbReference type="STRING" id="4540.A0A3L6S3Y7"/>
<dbReference type="SUPFAM" id="SSF53067">
    <property type="entry name" value="Actin-like ATPase domain"/>
    <property type="match status" value="2"/>
</dbReference>
<dbReference type="Proteomes" id="UP000275267">
    <property type="component" value="Unassembled WGS sequence"/>
</dbReference>
<evidence type="ECO:0000256" key="2">
    <source>
        <dbReference type="SAM" id="MobiDB-lite"/>
    </source>
</evidence>
<dbReference type="Pfam" id="PF05994">
    <property type="entry name" value="FragX_IP"/>
    <property type="match status" value="1"/>
</dbReference>
<accession>A0A3L6S3Y7</accession>
<feature type="compositionally biased region" description="Low complexity" evidence="2">
    <location>
        <begin position="674"/>
        <end position="692"/>
    </location>
</feature>
<dbReference type="InterPro" id="IPR043129">
    <property type="entry name" value="ATPase_NBD"/>
</dbReference>
<reference evidence="4" key="1">
    <citation type="journal article" date="2019" name="Nat. Commun.">
        <title>The genome of broomcorn millet.</title>
        <authorList>
            <person name="Zou C."/>
            <person name="Miki D."/>
            <person name="Li D."/>
            <person name="Tang Q."/>
            <person name="Xiao L."/>
            <person name="Rajput S."/>
            <person name="Deng P."/>
            <person name="Jia W."/>
            <person name="Huang R."/>
            <person name="Zhang M."/>
            <person name="Sun Y."/>
            <person name="Hu J."/>
            <person name="Fu X."/>
            <person name="Schnable P.S."/>
            <person name="Li F."/>
            <person name="Zhang H."/>
            <person name="Feng B."/>
            <person name="Zhu X."/>
            <person name="Liu R."/>
            <person name="Schnable J.C."/>
            <person name="Zhu J.-K."/>
            <person name="Zhang H."/>
        </authorList>
    </citation>
    <scope>NUCLEOTIDE SEQUENCE [LARGE SCALE GENOMIC DNA]</scope>
</reference>
<dbReference type="Pfam" id="PF00022">
    <property type="entry name" value="Actin"/>
    <property type="match status" value="1"/>
</dbReference>
<dbReference type="OrthoDB" id="5572108at2759"/>
<dbReference type="CDD" id="cd10206">
    <property type="entry name" value="ASKHA_NBD_Arp8-like"/>
    <property type="match status" value="1"/>
</dbReference>